<keyword evidence="10" id="KW-1185">Reference proteome</keyword>
<name>E7RY70_9BURK</name>
<evidence type="ECO:0000256" key="7">
    <source>
        <dbReference type="ARBA" id="ARBA00023136"/>
    </source>
</evidence>
<dbReference type="GO" id="GO:0005886">
    <property type="term" value="C:plasma membrane"/>
    <property type="evidence" value="ECO:0007669"/>
    <property type="project" value="UniProtKB-SubCell"/>
</dbReference>
<sequence length="223" mass="23186">MVEDSFTAFLVGSFVSLITIINPPATLPIFTSVTGNLDADATRRTATSASIYCFCILVGSLFAGSLIMKAFGISYGAMRVAGGMIIALLGHGMLYGKAEVSEVAKAQYSNPAFFPLALPGITGPGSIAVVIGLETKIRELGTFQHRISAYLAVLGAMLGVCLVEFLLLRSARTVTTRLGNTGIEVITRLSGFLLICVGVQFVASGAQTLYATLVQAAAATAGH</sequence>
<organism evidence="9 10">
    <name type="scientific">Lautropia mirabilis ATCC 51599</name>
    <dbReference type="NCBI Taxonomy" id="887898"/>
    <lineage>
        <taxon>Bacteria</taxon>
        <taxon>Pseudomonadati</taxon>
        <taxon>Pseudomonadota</taxon>
        <taxon>Betaproteobacteria</taxon>
        <taxon>Burkholderiales</taxon>
        <taxon>Burkholderiaceae</taxon>
        <taxon>Lautropia</taxon>
    </lineage>
</organism>
<feature type="transmembrane region" description="Helical" evidence="8">
    <location>
        <begin position="51"/>
        <end position="71"/>
    </location>
</feature>
<feature type="transmembrane region" description="Helical" evidence="8">
    <location>
        <begin position="77"/>
        <end position="95"/>
    </location>
</feature>
<dbReference type="PANTHER" id="PTHR33508:SF2">
    <property type="entry name" value="UPF0056 INNER MEMBRANE PROTEIN MARC"/>
    <property type="match status" value="1"/>
</dbReference>
<evidence type="ECO:0000256" key="1">
    <source>
        <dbReference type="ARBA" id="ARBA00004429"/>
    </source>
</evidence>
<dbReference type="AlphaFoldDB" id="E7RY70"/>
<evidence type="ECO:0000256" key="3">
    <source>
        <dbReference type="ARBA" id="ARBA00022475"/>
    </source>
</evidence>
<reference evidence="9 10" key="1">
    <citation type="submission" date="2010-12" db="EMBL/GenBank/DDBJ databases">
        <authorList>
            <person name="Muzny D."/>
            <person name="Qin X."/>
            <person name="Deng J."/>
            <person name="Jiang H."/>
            <person name="Liu Y."/>
            <person name="Qu J."/>
            <person name="Song X.-Z."/>
            <person name="Zhang L."/>
            <person name="Thornton R."/>
            <person name="Coyle M."/>
            <person name="Francisco L."/>
            <person name="Jackson L."/>
            <person name="Javaid M."/>
            <person name="Korchina V."/>
            <person name="Kovar C."/>
            <person name="Mata R."/>
            <person name="Mathew T."/>
            <person name="Ngo R."/>
            <person name="Nguyen L."/>
            <person name="Nguyen N."/>
            <person name="Okwuonu G."/>
            <person name="Ongeri F."/>
            <person name="Pham C."/>
            <person name="Simmons D."/>
            <person name="Wilczek-Boney K."/>
            <person name="Hale W."/>
            <person name="Jakkamsetti A."/>
            <person name="Pham P."/>
            <person name="Ruth R."/>
            <person name="San Lucas F."/>
            <person name="Warren J."/>
            <person name="Zhang J."/>
            <person name="Zhao Z."/>
            <person name="Zhou C."/>
            <person name="Zhu D."/>
            <person name="Lee S."/>
            <person name="Bess C."/>
            <person name="Blankenburg K."/>
            <person name="Forbes L."/>
            <person name="Fu Q."/>
            <person name="Gubbala S."/>
            <person name="Hirani K."/>
            <person name="Jayaseelan J.C."/>
            <person name="Lara F."/>
            <person name="Munidasa M."/>
            <person name="Palculict T."/>
            <person name="Patil S."/>
            <person name="Pu L.-L."/>
            <person name="Saada N."/>
            <person name="Tang L."/>
            <person name="Weissenberger G."/>
            <person name="Zhu Y."/>
            <person name="Hemphill L."/>
            <person name="Shang Y."/>
            <person name="Youmans B."/>
            <person name="Ayvaz T."/>
            <person name="Ross M."/>
            <person name="Santibanez J."/>
            <person name="Aqrawi P."/>
            <person name="Gross S."/>
            <person name="Joshi V."/>
            <person name="Fowler G."/>
            <person name="Nazareth L."/>
            <person name="Reid J."/>
            <person name="Worley K."/>
            <person name="Petrosino J."/>
            <person name="Highlander S."/>
            <person name="Gibbs R."/>
        </authorList>
    </citation>
    <scope>NUCLEOTIDE SEQUENCE [LARGE SCALE GENOMIC DNA]</scope>
    <source>
        <strain evidence="9 10">ATCC 51599</strain>
    </source>
</reference>
<dbReference type="NCBIfam" id="NF008228">
    <property type="entry name" value="PRK10995.1"/>
    <property type="match status" value="1"/>
</dbReference>
<comment type="similarity">
    <text evidence="2 8">Belongs to the UPF0056 (MarC) family.</text>
</comment>
<keyword evidence="4" id="KW-0997">Cell inner membrane</keyword>
<dbReference type="InterPro" id="IPR002771">
    <property type="entry name" value="Multi_antbiot-R_MarC"/>
</dbReference>
<dbReference type="eggNOG" id="COG2095">
    <property type="taxonomic scope" value="Bacteria"/>
</dbReference>
<keyword evidence="3" id="KW-1003">Cell membrane</keyword>
<keyword evidence="6 8" id="KW-1133">Transmembrane helix</keyword>
<evidence type="ECO:0000313" key="10">
    <source>
        <dbReference type="Proteomes" id="UP000011021"/>
    </source>
</evidence>
<dbReference type="PANTHER" id="PTHR33508">
    <property type="entry name" value="UPF0056 MEMBRANE PROTEIN YHCE"/>
    <property type="match status" value="1"/>
</dbReference>
<keyword evidence="7 8" id="KW-0472">Membrane</keyword>
<accession>E7RY70</accession>
<dbReference type="HOGENOM" id="CLU_079909_2_0_4"/>
<dbReference type="EMBL" id="AEQP01000013">
    <property type="protein sequence ID" value="EFV94644.1"/>
    <property type="molecule type" value="Genomic_DNA"/>
</dbReference>
<evidence type="ECO:0000256" key="6">
    <source>
        <dbReference type="ARBA" id="ARBA00022989"/>
    </source>
</evidence>
<evidence type="ECO:0000256" key="4">
    <source>
        <dbReference type="ARBA" id="ARBA00022519"/>
    </source>
</evidence>
<protein>
    <recommendedName>
        <fullName evidence="8">UPF0056 membrane protein</fullName>
    </recommendedName>
</protein>
<evidence type="ECO:0000313" key="9">
    <source>
        <dbReference type="EMBL" id="EFV94644.1"/>
    </source>
</evidence>
<dbReference type="Proteomes" id="UP000011021">
    <property type="component" value="Unassembled WGS sequence"/>
</dbReference>
<feature type="transmembrane region" description="Helical" evidence="8">
    <location>
        <begin position="6"/>
        <end position="30"/>
    </location>
</feature>
<dbReference type="STRING" id="887898.HMPREF0551_1634"/>
<dbReference type="RefSeq" id="WP_005673949.1">
    <property type="nucleotide sequence ID" value="NZ_CP146288.1"/>
</dbReference>
<evidence type="ECO:0000256" key="2">
    <source>
        <dbReference type="ARBA" id="ARBA00009784"/>
    </source>
</evidence>
<evidence type="ECO:0000256" key="5">
    <source>
        <dbReference type="ARBA" id="ARBA00022692"/>
    </source>
</evidence>
<dbReference type="NCBIfam" id="TIGR00427">
    <property type="entry name" value="NAAT family transporter"/>
    <property type="match status" value="1"/>
</dbReference>
<feature type="transmembrane region" description="Helical" evidence="8">
    <location>
        <begin position="116"/>
        <end position="135"/>
    </location>
</feature>
<feature type="transmembrane region" description="Helical" evidence="8">
    <location>
        <begin position="147"/>
        <end position="168"/>
    </location>
</feature>
<comment type="caution">
    <text evidence="9">The sequence shown here is derived from an EMBL/GenBank/DDBJ whole genome shotgun (WGS) entry which is preliminary data.</text>
</comment>
<feature type="transmembrane region" description="Helical" evidence="8">
    <location>
        <begin position="189"/>
        <end position="210"/>
    </location>
</feature>
<keyword evidence="5 8" id="KW-0812">Transmembrane</keyword>
<proteinExistence type="inferred from homology"/>
<dbReference type="Pfam" id="PF01914">
    <property type="entry name" value="MarC"/>
    <property type="match status" value="1"/>
</dbReference>
<gene>
    <name evidence="9" type="ORF">HMPREF0551_1634</name>
</gene>
<evidence type="ECO:0000256" key="8">
    <source>
        <dbReference type="RuleBase" id="RU362048"/>
    </source>
</evidence>
<comment type="subcellular location">
    <subcellularLocation>
        <location evidence="1">Cell inner membrane</location>
        <topology evidence="1">Multi-pass membrane protein</topology>
    </subcellularLocation>
    <subcellularLocation>
        <location evidence="8">Cell membrane</location>
        <topology evidence="8">Multi-pass membrane protein</topology>
    </subcellularLocation>
</comment>